<evidence type="ECO:0000256" key="1">
    <source>
        <dbReference type="ARBA" id="ARBA00006718"/>
    </source>
</evidence>
<keyword evidence="4" id="KW-1185">Reference proteome</keyword>
<gene>
    <name evidence="3" type="ORF">CY34DRAFT_806122</name>
</gene>
<dbReference type="EMBL" id="KN835270">
    <property type="protein sequence ID" value="KIK41395.1"/>
    <property type="molecule type" value="Genomic_DNA"/>
</dbReference>
<proteinExistence type="inferred from homology"/>
<dbReference type="Proteomes" id="UP000054485">
    <property type="component" value="Unassembled WGS sequence"/>
</dbReference>
<dbReference type="STRING" id="930992.A0A0C9ZU03"/>
<protein>
    <recommendedName>
        <fullName evidence="2">Core domain-containing protein</fullName>
    </recommendedName>
</protein>
<dbReference type="HOGENOM" id="CLU_069054_1_1_1"/>
<dbReference type="InterPro" id="IPR000361">
    <property type="entry name" value="ATAP_core_dom"/>
</dbReference>
<dbReference type="InParanoid" id="A0A0C9ZU03"/>
<accession>A0A0C9ZU03</accession>
<comment type="similarity">
    <text evidence="1">Belongs to the HesB/IscA family.</text>
</comment>
<dbReference type="GO" id="GO:0005739">
    <property type="term" value="C:mitochondrion"/>
    <property type="evidence" value="ECO:0007669"/>
    <property type="project" value="TreeGrafter"/>
</dbReference>
<dbReference type="SUPFAM" id="SSF89360">
    <property type="entry name" value="HesB-like domain"/>
    <property type="match status" value="1"/>
</dbReference>
<evidence type="ECO:0000259" key="2">
    <source>
        <dbReference type="Pfam" id="PF01521"/>
    </source>
</evidence>
<evidence type="ECO:0000313" key="4">
    <source>
        <dbReference type="Proteomes" id="UP000054485"/>
    </source>
</evidence>
<dbReference type="GO" id="GO:0051539">
    <property type="term" value="F:4 iron, 4 sulfur cluster binding"/>
    <property type="evidence" value="ECO:0007669"/>
    <property type="project" value="TreeGrafter"/>
</dbReference>
<dbReference type="GO" id="GO:0005506">
    <property type="term" value="F:iron ion binding"/>
    <property type="evidence" value="ECO:0007669"/>
    <property type="project" value="TreeGrafter"/>
</dbReference>
<dbReference type="Pfam" id="PF01521">
    <property type="entry name" value="Fe-S_biosyn"/>
    <property type="match status" value="1"/>
</dbReference>
<evidence type="ECO:0000313" key="3">
    <source>
        <dbReference type="EMBL" id="KIK41395.1"/>
    </source>
</evidence>
<reference evidence="3 4" key="1">
    <citation type="submission" date="2014-04" db="EMBL/GenBank/DDBJ databases">
        <authorList>
            <consortium name="DOE Joint Genome Institute"/>
            <person name="Kuo A."/>
            <person name="Ruytinx J."/>
            <person name="Rineau F."/>
            <person name="Colpaert J."/>
            <person name="Kohler A."/>
            <person name="Nagy L.G."/>
            <person name="Floudas D."/>
            <person name="Copeland A."/>
            <person name="Barry K.W."/>
            <person name="Cichocki N."/>
            <person name="Veneault-Fourrey C."/>
            <person name="LaButti K."/>
            <person name="Lindquist E.A."/>
            <person name="Lipzen A."/>
            <person name="Lundell T."/>
            <person name="Morin E."/>
            <person name="Murat C."/>
            <person name="Sun H."/>
            <person name="Tunlid A."/>
            <person name="Henrissat B."/>
            <person name="Grigoriev I.V."/>
            <person name="Hibbett D.S."/>
            <person name="Martin F."/>
            <person name="Nordberg H.P."/>
            <person name="Cantor M.N."/>
            <person name="Hua S.X."/>
        </authorList>
    </citation>
    <scope>NUCLEOTIDE SEQUENCE [LARGE SCALE GENOMIC DNA]</scope>
    <source>
        <strain evidence="3 4">UH-Slu-Lm8-n1</strain>
    </source>
</reference>
<dbReference type="GO" id="GO:0016226">
    <property type="term" value="P:iron-sulfur cluster assembly"/>
    <property type="evidence" value="ECO:0007669"/>
    <property type="project" value="InterPro"/>
</dbReference>
<dbReference type="InterPro" id="IPR016092">
    <property type="entry name" value="ATAP"/>
</dbReference>
<dbReference type="NCBIfam" id="TIGR00049">
    <property type="entry name" value="iron-sulfur cluster assembly accessory protein"/>
    <property type="match status" value="1"/>
</dbReference>
<dbReference type="PANTHER" id="PTHR43011">
    <property type="entry name" value="IRON-SULFUR CLUSTER ASSEMBLY 2 HOMOLOG, MITOCHONDRIAL"/>
    <property type="match status" value="1"/>
</dbReference>
<feature type="domain" description="Core" evidence="2">
    <location>
        <begin position="65"/>
        <end position="170"/>
    </location>
</feature>
<dbReference type="Gene3D" id="2.60.300.12">
    <property type="entry name" value="HesB-like domain"/>
    <property type="match status" value="1"/>
</dbReference>
<dbReference type="FunCoup" id="A0A0C9ZU03">
    <property type="interactions" value="275"/>
</dbReference>
<dbReference type="GO" id="GO:0051537">
    <property type="term" value="F:2 iron, 2 sulfur cluster binding"/>
    <property type="evidence" value="ECO:0007669"/>
    <property type="project" value="TreeGrafter"/>
</dbReference>
<dbReference type="PANTHER" id="PTHR43011:SF1">
    <property type="entry name" value="IRON-SULFUR CLUSTER ASSEMBLY 2 HOMOLOG, MITOCHONDRIAL"/>
    <property type="match status" value="1"/>
</dbReference>
<dbReference type="InterPro" id="IPR035903">
    <property type="entry name" value="HesB-like_dom_sf"/>
</dbReference>
<name>A0A0C9ZU03_9AGAM</name>
<organism evidence="3 4">
    <name type="scientific">Suillus luteus UH-Slu-Lm8-n1</name>
    <dbReference type="NCBI Taxonomy" id="930992"/>
    <lineage>
        <taxon>Eukaryota</taxon>
        <taxon>Fungi</taxon>
        <taxon>Dikarya</taxon>
        <taxon>Basidiomycota</taxon>
        <taxon>Agaricomycotina</taxon>
        <taxon>Agaricomycetes</taxon>
        <taxon>Agaricomycetidae</taxon>
        <taxon>Boletales</taxon>
        <taxon>Suillineae</taxon>
        <taxon>Suillaceae</taxon>
        <taxon>Suillus</taxon>
    </lineage>
</organism>
<sequence>MSIARSRTGPALHKTRSFASSSIARAASPALTRVPKSTASIFSAPTPDELKAQEIDSDIIPEVVKLVLTNRAAEQLKSIATRENRPSLGLRILVESGGCHGYQYDMALALERNAEDYHFTHPTITPSNIYIDAVSLGLLNGSTIDFATELIGSAFRVVENPQAKSGCGCGTSWEMKD</sequence>
<dbReference type="OrthoDB" id="1938621at2759"/>
<dbReference type="AlphaFoldDB" id="A0A0C9ZU03"/>
<reference evidence="4" key="2">
    <citation type="submission" date="2015-01" db="EMBL/GenBank/DDBJ databases">
        <title>Evolutionary Origins and Diversification of the Mycorrhizal Mutualists.</title>
        <authorList>
            <consortium name="DOE Joint Genome Institute"/>
            <consortium name="Mycorrhizal Genomics Consortium"/>
            <person name="Kohler A."/>
            <person name="Kuo A."/>
            <person name="Nagy L.G."/>
            <person name="Floudas D."/>
            <person name="Copeland A."/>
            <person name="Barry K.W."/>
            <person name="Cichocki N."/>
            <person name="Veneault-Fourrey C."/>
            <person name="LaButti K."/>
            <person name="Lindquist E.A."/>
            <person name="Lipzen A."/>
            <person name="Lundell T."/>
            <person name="Morin E."/>
            <person name="Murat C."/>
            <person name="Riley R."/>
            <person name="Ohm R."/>
            <person name="Sun H."/>
            <person name="Tunlid A."/>
            <person name="Henrissat B."/>
            <person name="Grigoriev I.V."/>
            <person name="Hibbett D.S."/>
            <person name="Martin F."/>
        </authorList>
    </citation>
    <scope>NUCLEOTIDE SEQUENCE [LARGE SCALE GENOMIC DNA]</scope>
    <source>
        <strain evidence="4">UH-Slu-Lm8-n1</strain>
    </source>
</reference>